<comment type="caution">
    <text evidence="2">The sequence shown here is derived from an EMBL/GenBank/DDBJ whole genome shotgun (WGS) entry which is preliminary data.</text>
</comment>
<dbReference type="AlphaFoldDB" id="A0A8J3A556"/>
<name>A0A8J3A556_9ACTN</name>
<feature type="transmembrane region" description="Helical" evidence="1">
    <location>
        <begin position="14"/>
        <end position="37"/>
    </location>
</feature>
<organism evidence="2 3">
    <name type="scientific">Egicoccus halophilus</name>
    <dbReference type="NCBI Taxonomy" id="1670830"/>
    <lineage>
        <taxon>Bacteria</taxon>
        <taxon>Bacillati</taxon>
        <taxon>Actinomycetota</taxon>
        <taxon>Nitriliruptoria</taxon>
        <taxon>Egicoccales</taxon>
        <taxon>Egicoccaceae</taxon>
        <taxon>Egicoccus</taxon>
    </lineage>
</organism>
<gene>
    <name evidence="2" type="ORF">GCM10011354_02350</name>
</gene>
<keyword evidence="1" id="KW-0812">Transmembrane</keyword>
<protein>
    <submittedName>
        <fullName evidence="2">Uncharacterized protein</fullName>
    </submittedName>
</protein>
<reference evidence="2" key="1">
    <citation type="journal article" date="2014" name="Int. J. Syst. Evol. Microbiol.">
        <title>Complete genome sequence of Corynebacterium casei LMG S-19264T (=DSM 44701T), isolated from a smear-ripened cheese.</title>
        <authorList>
            <consortium name="US DOE Joint Genome Institute (JGI-PGF)"/>
            <person name="Walter F."/>
            <person name="Albersmeier A."/>
            <person name="Kalinowski J."/>
            <person name="Ruckert C."/>
        </authorList>
    </citation>
    <scope>NUCLEOTIDE SEQUENCE</scope>
    <source>
        <strain evidence="2">CGMCC 1.14988</strain>
    </source>
</reference>
<keyword evidence="1" id="KW-1133">Transmembrane helix</keyword>
<sequence length="118" mass="12741">MSVAAQRQRTRDPAWWGIVLVSFGATIIWAIRFGLSYLFVPAACEVGDWLLHAISATALLGGAAATLLNVVWLRRPLGTQARFTLLFGLSLNVFFVLVTALEGTTVFFVDSCAKGAIP</sequence>
<evidence type="ECO:0000256" key="1">
    <source>
        <dbReference type="SAM" id="Phobius"/>
    </source>
</evidence>
<keyword evidence="1" id="KW-0472">Membrane</keyword>
<evidence type="ECO:0000313" key="3">
    <source>
        <dbReference type="Proteomes" id="UP000650511"/>
    </source>
</evidence>
<dbReference type="EMBL" id="BMHA01000001">
    <property type="protein sequence ID" value="GGI03022.1"/>
    <property type="molecule type" value="Genomic_DNA"/>
</dbReference>
<dbReference type="RefSeq" id="WP_130648274.1">
    <property type="nucleotide sequence ID" value="NZ_BMHA01000001.1"/>
</dbReference>
<reference evidence="2" key="2">
    <citation type="submission" date="2020-09" db="EMBL/GenBank/DDBJ databases">
        <authorList>
            <person name="Sun Q."/>
            <person name="Zhou Y."/>
        </authorList>
    </citation>
    <scope>NUCLEOTIDE SEQUENCE</scope>
    <source>
        <strain evidence="2">CGMCC 1.14988</strain>
    </source>
</reference>
<proteinExistence type="predicted"/>
<feature type="transmembrane region" description="Helical" evidence="1">
    <location>
        <begin position="83"/>
        <end position="101"/>
    </location>
</feature>
<evidence type="ECO:0000313" key="2">
    <source>
        <dbReference type="EMBL" id="GGI03022.1"/>
    </source>
</evidence>
<dbReference type="Proteomes" id="UP000650511">
    <property type="component" value="Unassembled WGS sequence"/>
</dbReference>
<feature type="transmembrane region" description="Helical" evidence="1">
    <location>
        <begin position="49"/>
        <end position="71"/>
    </location>
</feature>
<keyword evidence="3" id="KW-1185">Reference proteome</keyword>
<accession>A0A8J3A556</accession>